<evidence type="ECO:0000256" key="6">
    <source>
        <dbReference type="SAM" id="Phobius"/>
    </source>
</evidence>
<comment type="similarity">
    <text evidence="2">Belongs to the GtrA family.</text>
</comment>
<name>A0ABQ2EK37_9GAMM</name>
<keyword evidence="4 6" id="KW-1133">Transmembrane helix</keyword>
<evidence type="ECO:0000313" key="9">
    <source>
        <dbReference type="Proteomes" id="UP000599009"/>
    </source>
</evidence>
<keyword evidence="3 6" id="KW-0812">Transmembrane</keyword>
<gene>
    <name evidence="8" type="ORF">GCM10011394_24650</name>
</gene>
<feature type="transmembrane region" description="Helical" evidence="6">
    <location>
        <begin position="71"/>
        <end position="89"/>
    </location>
</feature>
<protein>
    <submittedName>
        <fullName evidence="8">Membrane protein</fullName>
    </submittedName>
</protein>
<feature type="transmembrane region" description="Helical" evidence="6">
    <location>
        <begin position="101"/>
        <end position="119"/>
    </location>
</feature>
<dbReference type="InterPro" id="IPR051401">
    <property type="entry name" value="GtrA_CellWall_Glycosyl"/>
</dbReference>
<proteinExistence type="inferred from homology"/>
<sequence>MNMKRQGPRYLVIGGIQWLLDWGVMVLLSHAGLRIGVANITGRITGALIGFWLNGKITFTGDEHVIGRRQLLRFVAMWLVMTLLSTVAIEAIDDVLGRKWAWLAKPLVEAFLGVLGFIGSRHWVYRR</sequence>
<keyword evidence="9" id="KW-1185">Reference proteome</keyword>
<comment type="subcellular location">
    <subcellularLocation>
        <location evidence="1">Membrane</location>
        <topology evidence="1">Multi-pass membrane protein</topology>
    </subcellularLocation>
</comment>
<keyword evidence="5 6" id="KW-0472">Membrane</keyword>
<feature type="domain" description="GtrA/DPMS transmembrane" evidence="7">
    <location>
        <begin position="9"/>
        <end position="124"/>
    </location>
</feature>
<reference evidence="9" key="1">
    <citation type="journal article" date="2019" name="Int. J. Syst. Evol. Microbiol.">
        <title>The Global Catalogue of Microorganisms (GCM) 10K type strain sequencing project: providing services to taxonomists for standard genome sequencing and annotation.</title>
        <authorList>
            <consortium name="The Broad Institute Genomics Platform"/>
            <consortium name="The Broad Institute Genome Sequencing Center for Infectious Disease"/>
            <person name="Wu L."/>
            <person name="Ma J."/>
        </authorList>
    </citation>
    <scope>NUCLEOTIDE SEQUENCE [LARGE SCALE GENOMIC DNA]</scope>
    <source>
        <strain evidence="9">CGMCC 1.8985</strain>
    </source>
</reference>
<evidence type="ECO:0000256" key="1">
    <source>
        <dbReference type="ARBA" id="ARBA00004141"/>
    </source>
</evidence>
<dbReference type="InterPro" id="IPR007267">
    <property type="entry name" value="GtrA_DPMS_TM"/>
</dbReference>
<evidence type="ECO:0000256" key="5">
    <source>
        <dbReference type="ARBA" id="ARBA00023136"/>
    </source>
</evidence>
<dbReference type="EMBL" id="BMME01000001">
    <property type="protein sequence ID" value="GGK14488.1"/>
    <property type="molecule type" value="Genomic_DNA"/>
</dbReference>
<evidence type="ECO:0000313" key="8">
    <source>
        <dbReference type="EMBL" id="GGK14488.1"/>
    </source>
</evidence>
<accession>A0ABQ2EK37</accession>
<dbReference type="Proteomes" id="UP000599009">
    <property type="component" value="Unassembled WGS sequence"/>
</dbReference>
<dbReference type="RefSeq" id="WP_132986045.1">
    <property type="nucleotide sequence ID" value="NZ_BMME01000001.1"/>
</dbReference>
<dbReference type="PANTHER" id="PTHR38459:SF1">
    <property type="entry name" value="PROPHAGE BACTOPRENOL-LINKED GLUCOSE TRANSLOCASE HOMOLOG"/>
    <property type="match status" value="1"/>
</dbReference>
<dbReference type="PANTHER" id="PTHR38459">
    <property type="entry name" value="PROPHAGE BACTOPRENOL-LINKED GLUCOSE TRANSLOCASE HOMOLOG"/>
    <property type="match status" value="1"/>
</dbReference>
<feature type="transmembrane region" description="Helical" evidence="6">
    <location>
        <begin position="7"/>
        <end position="28"/>
    </location>
</feature>
<evidence type="ECO:0000256" key="3">
    <source>
        <dbReference type="ARBA" id="ARBA00022692"/>
    </source>
</evidence>
<comment type="caution">
    <text evidence="8">The sequence shown here is derived from an EMBL/GenBank/DDBJ whole genome shotgun (WGS) entry which is preliminary data.</text>
</comment>
<dbReference type="Pfam" id="PF04138">
    <property type="entry name" value="GtrA_DPMS_TM"/>
    <property type="match status" value="1"/>
</dbReference>
<feature type="transmembrane region" description="Helical" evidence="6">
    <location>
        <begin position="40"/>
        <end position="59"/>
    </location>
</feature>
<evidence type="ECO:0000256" key="2">
    <source>
        <dbReference type="ARBA" id="ARBA00009399"/>
    </source>
</evidence>
<evidence type="ECO:0000259" key="7">
    <source>
        <dbReference type="Pfam" id="PF04138"/>
    </source>
</evidence>
<organism evidence="8 9">
    <name type="scientific">Luteimonas terricola</name>
    <dbReference type="NCBI Taxonomy" id="645597"/>
    <lineage>
        <taxon>Bacteria</taxon>
        <taxon>Pseudomonadati</taxon>
        <taxon>Pseudomonadota</taxon>
        <taxon>Gammaproteobacteria</taxon>
        <taxon>Lysobacterales</taxon>
        <taxon>Lysobacteraceae</taxon>
        <taxon>Luteimonas</taxon>
    </lineage>
</organism>
<evidence type="ECO:0000256" key="4">
    <source>
        <dbReference type="ARBA" id="ARBA00022989"/>
    </source>
</evidence>